<dbReference type="Proteomes" id="UP001499884">
    <property type="component" value="Unassembled WGS sequence"/>
</dbReference>
<feature type="compositionally biased region" description="Polar residues" evidence="1">
    <location>
        <begin position="45"/>
        <end position="55"/>
    </location>
</feature>
<dbReference type="RefSeq" id="WP_345640277.1">
    <property type="nucleotide sequence ID" value="NZ_BAABEP010000002.1"/>
</dbReference>
<sequence length="104" mass="11039">MLDIEADAPLSPADAAHADRLLALAHSLGIDPIDLDEAVHDAASQYASDASNSADDGTDTDELHDEAGRQAADDVNNQGLDKQVAYLVAEYGHEETERIIRQAA</sequence>
<evidence type="ECO:0000256" key="1">
    <source>
        <dbReference type="SAM" id="MobiDB-lite"/>
    </source>
</evidence>
<organism evidence="2 3">
    <name type="scientific">Streptomyces tremellae</name>
    <dbReference type="NCBI Taxonomy" id="1124239"/>
    <lineage>
        <taxon>Bacteria</taxon>
        <taxon>Bacillati</taxon>
        <taxon>Actinomycetota</taxon>
        <taxon>Actinomycetes</taxon>
        <taxon>Kitasatosporales</taxon>
        <taxon>Streptomycetaceae</taxon>
        <taxon>Streptomyces</taxon>
    </lineage>
</organism>
<evidence type="ECO:0000313" key="3">
    <source>
        <dbReference type="Proteomes" id="UP001499884"/>
    </source>
</evidence>
<keyword evidence="3" id="KW-1185">Reference proteome</keyword>
<accession>A0ABP7DXW3</accession>
<evidence type="ECO:0000313" key="2">
    <source>
        <dbReference type="EMBL" id="GAA3709504.1"/>
    </source>
</evidence>
<comment type="caution">
    <text evidence="2">The sequence shown here is derived from an EMBL/GenBank/DDBJ whole genome shotgun (WGS) entry which is preliminary data.</text>
</comment>
<proteinExistence type="predicted"/>
<dbReference type="EMBL" id="BAABEP010000002">
    <property type="protein sequence ID" value="GAA3709504.1"/>
    <property type="molecule type" value="Genomic_DNA"/>
</dbReference>
<name>A0ABP7DXW3_9ACTN</name>
<protein>
    <submittedName>
        <fullName evidence="2">Uncharacterized protein</fullName>
    </submittedName>
</protein>
<gene>
    <name evidence="2" type="ORF">GCM10023082_04310</name>
</gene>
<reference evidence="3" key="1">
    <citation type="journal article" date="2019" name="Int. J. Syst. Evol. Microbiol.">
        <title>The Global Catalogue of Microorganisms (GCM) 10K type strain sequencing project: providing services to taxonomists for standard genome sequencing and annotation.</title>
        <authorList>
            <consortium name="The Broad Institute Genomics Platform"/>
            <consortium name="The Broad Institute Genome Sequencing Center for Infectious Disease"/>
            <person name="Wu L."/>
            <person name="Ma J."/>
        </authorList>
    </citation>
    <scope>NUCLEOTIDE SEQUENCE [LARGE SCALE GENOMIC DNA]</scope>
    <source>
        <strain evidence="3">JCM 30846</strain>
    </source>
</reference>
<feature type="region of interest" description="Disordered" evidence="1">
    <location>
        <begin position="44"/>
        <end position="76"/>
    </location>
</feature>